<feature type="compositionally biased region" description="Low complexity" evidence="1">
    <location>
        <begin position="466"/>
        <end position="477"/>
    </location>
</feature>
<organism evidence="2 3">
    <name type="scientific">Mycena indigotica</name>
    <dbReference type="NCBI Taxonomy" id="2126181"/>
    <lineage>
        <taxon>Eukaryota</taxon>
        <taxon>Fungi</taxon>
        <taxon>Dikarya</taxon>
        <taxon>Basidiomycota</taxon>
        <taxon>Agaricomycotina</taxon>
        <taxon>Agaricomycetes</taxon>
        <taxon>Agaricomycetidae</taxon>
        <taxon>Agaricales</taxon>
        <taxon>Marasmiineae</taxon>
        <taxon>Mycenaceae</taxon>
        <taxon>Mycena</taxon>
    </lineage>
</organism>
<evidence type="ECO:0000256" key="1">
    <source>
        <dbReference type="SAM" id="MobiDB-lite"/>
    </source>
</evidence>
<proteinExistence type="predicted"/>
<dbReference type="EMBL" id="JACAZF010000006">
    <property type="protein sequence ID" value="KAF7301043.1"/>
    <property type="molecule type" value="Genomic_DNA"/>
</dbReference>
<name>A0A8H6SL78_9AGAR</name>
<dbReference type="AlphaFoldDB" id="A0A8H6SL78"/>
<keyword evidence="3" id="KW-1185">Reference proteome</keyword>
<feature type="region of interest" description="Disordered" evidence="1">
    <location>
        <begin position="455"/>
        <end position="487"/>
    </location>
</feature>
<protein>
    <submittedName>
        <fullName evidence="2">Uncharacterized protein</fullName>
    </submittedName>
</protein>
<dbReference type="GeneID" id="59345915"/>
<sequence length="487" mass="54628">MDLGPYEVTNAKELRTTSDLLKLLANPECDAVKNIHRYHPKQAKLMSELLTELKTEGIPRIQRKELTAWEQDEFFAQIEQADRNVQILQRTLYCGHLAAWYKYAESQKELQIILELLGSQLRNSLSHAKLSQLIAEARQKDVAETNQKIKRAITDFQSQSGYLAKVRGRSPMKTMLKLIPEIVTIANSASLPNNAQVRQIAQYIVCGKLLDKFLSSASEDTEIISLATFPSEPDSNSNGSTIDTTIPFNSLSKLMRFFKNYVDENIAVAEMDEQRFSSIYGPLKFRTIRQPSGLRRIIHFVPDSLGHLDILIRYWCVPSGRALKPDKLPLLYTSTSHAQVTRTFVVSQIALARRSDSHVYVQWDGGPANDGSDSDLYLVEKDGGKTFILATLLGNLRSTDEVIPLPRHKASVMSLISPNTEEWLSLDGWTAHGVATLPSNDPRLQTFHHQIFVPGRDFSADQPPASSTGYSSLGSHSDNQISRMSSR</sequence>
<dbReference type="OrthoDB" id="3030198at2759"/>
<evidence type="ECO:0000313" key="3">
    <source>
        <dbReference type="Proteomes" id="UP000636479"/>
    </source>
</evidence>
<feature type="compositionally biased region" description="Polar residues" evidence="1">
    <location>
        <begin position="478"/>
        <end position="487"/>
    </location>
</feature>
<dbReference type="Proteomes" id="UP000636479">
    <property type="component" value="Unassembled WGS sequence"/>
</dbReference>
<reference evidence="2" key="1">
    <citation type="submission" date="2020-05" db="EMBL/GenBank/DDBJ databases">
        <title>Mycena genomes resolve the evolution of fungal bioluminescence.</title>
        <authorList>
            <person name="Tsai I.J."/>
        </authorList>
    </citation>
    <scope>NUCLEOTIDE SEQUENCE</scope>
    <source>
        <strain evidence="2">171206Taipei</strain>
    </source>
</reference>
<accession>A0A8H6SL78</accession>
<dbReference type="RefSeq" id="XP_037219043.1">
    <property type="nucleotide sequence ID" value="XM_037363399.1"/>
</dbReference>
<evidence type="ECO:0000313" key="2">
    <source>
        <dbReference type="EMBL" id="KAF7301043.1"/>
    </source>
</evidence>
<comment type="caution">
    <text evidence="2">The sequence shown here is derived from an EMBL/GenBank/DDBJ whole genome shotgun (WGS) entry which is preliminary data.</text>
</comment>
<gene>
    <name evidence="2" type="ORF">MIND_00668100</name>
</gene>